<sequence>MKEGIGFGIDRGGTFTDVFVVYPDGNTDTFKLLSEDINYPDAPTEAIRRVLSHYKNVDIPRGQKIPTEDISFIRMGTTVATNALLERKGEKTALFITSGFKDLLKIGNQARSNIFQLNIPTPEMLYDEVYEVEERIYLDDPTCEMDLKFEQKVGLNGQKVIIAQEIDESKLCGNFEKAAEKGIQSIAVALLHSYIYPEHEKTVKRIALEHGFKHVSISSEVSPMIKIVPRAFTATADAYLTPIIQTYIECFKEGFENNLEGVIVEFMRSDGGLCSIKEFVLYFSPVYFIFSFVGSKAILSGPAGGVVGVSYTAYDEKTEEPVIAFDMGGTSTDVSRYAGHFNEVIESETDGIIILSPQLEINTVAAGGGSRLFFKNGLFVVGPESSGSNPGPLCYRRNGFLSLTDANVVLNRIVPEFFPSIFGENGDQPLDYDSAYRGMEELASSINKSNNAGREMSVTEVALGFIKVANEAMCRPIRTLTEAKGFDTAKHVLACFGGAGGQHACAVARALGMKKVKIHKNAGVLSAYGLILADVVVEKQTPHLKAIGSSYNEIESTFKKLIEDSKESLTEQGFSENDMKFERILHMRYDRTDAIIFCSDLDGTFTEKDFVEDFEKHYRREFGFVIQDREIIVDDVRVRGVGSRFLAENKKKFSKTEGKLKSITSYKGYFENGTSEMHFYKLDDMLFGDIVEGPAVIIDKNCTILVEPNCKAVMTEYGDIMIEVDELKEKTNEKEEGISSIHLSIFSHRFMSIAEQMGKVLCRSAISTNIKERLDFSCALFGPNGHLVANAPHIPVHLGGMQSAVQSQLEYYGKEGLKPGDVLLSNHPSAGGSHLPDLTIITPVFMEGTTEPDFFVANRGHHADIGGLVPGSMPPHSTLLIQEGAIFKHFKVVDDGKFREEELTRILKEPGKVPNCSGTRNLRDNLADLRAQIAANQKGILLLTELVKAYGIDTVKKYMNHIQSAAETAVREMLKEKASKTERSETFEGKTYRFLTFTDYMDDGSPISLNVYIEPETGDAIFDFSNSGPQVYSSINAPKAITTAAVIYCLRCLVNEDIPLNQGCLAPITIKLVKGSILDPREDAAVVGGNVQTSQRLCDVVFGAFGEVAASQGCMNNITFGDDSLGYYETVAGGAGAGRNFHGRSAVHTHMTNTRITDVEILEARYPVILRRFAIRTNSGGKGKWNGGDGVLREYVFRRPMKLSVMTERRALQPYGLEGGEPAKRGLNILLREGVYPISLGPKNSIDVHPKDIFELWTPGGGGFGAD</sequence>
<evidence type="ECO:0000313" key="1">
    <source>
        <dbReference type="Proteomes" id="UP000887576"/>
    </source>
</evidence>
<dbReference type="WBParaSite" id="JU765_v2.g7207.t1">
    <property type="protein sequence ID" value="JU765_v2.g7207.t1"/>
    <property type="gene ID" value="JU765_v2.g7207"/>
</dbReference>
<evidence type="ECO:0000313" key="2">
    <source>
        <dbReference type="WBParaSite" id="JU765_v2.g7207.t1"/>
    </source>
</evidence>
<organism evidence="1 2">
    <name type="scientific">Panagrolaimus sp. JU765</name>
    <dbReference type="NCBI Taxonomy" id="591449"/>
    <lineage>
        <taxon>Eukaryota</taxon>
        <taxon>Metazoa</taxon>
        <taxon>Ecdysozoa</taxon>
        <taxon>Nematoda</taxon>
        <taxon>Chromadorea</taxon>
        <taxon>Rhabditida</taxon>
        <taxon>Tylenchina</taxon>
        <taxon>Panagrolaimomorpha</taxon>
        <taxon>Panagrolaimoidea</taxon>
        <taxon>Panagrolaimidae</taxon>
        <taxon>Panagrolaimus</taxon>
    </lineage>
</organism>
<protein>
    <submittedName>
        <fullName evidence="2">5-oxoprolinase</fullName>
    </submittedName>
</protein>
<dbReference type="Proteomes" id="UP000887576">
    <property type="component" value="Unplaced"/>
</dbReference>
<reference evidence="2" key="1">
    <citation type="submission" date="2022-11" db="UniProtKB">
        <authorList>
            <consortium name="WormBaseParasite"/>
        </authorList>
    </citation>
    <scope>IDENTIFICATION</scope>
</reference>
<proteinExistence type="predicted"/>
<name>A0AC34RIK5_9BILA</name>
<accession>A0AC34RIK5</accession>